<dbReference type="AlphaFoldDB" id="A0AA37S9M9"/>
<evidence type="ECO:0000313" key="2">
    <source>
        <dbReference type="Proteomes" id="UP001161389"/>
    </source>
</evidence>
<proteinExistence type="predicted"/>
<sequence length="141" mass="15712">MPKHHILIEKEFKSSLSEVFSAICDHENFGKLIGAKIVRTKDGENGVPNGLGSVRKIVATPLPSFEETVTGFVENEYFEYKISKGSPIKNHIGKLTFREQGDKTTLRYTIDFDMKLPLPLIGSGLAKVLKHQITTGLNKIQ</sequence>
<protein>
    <recommendedName>
        <fullName evidence="3">SRPBCC family protein</fullName>
    </recommendedName>
</protein>
<dbReference type="Pfam" id="PF10604">
    <property type="entry name" value="Polyketide_cyc2"/>
    <property type="match status" value="1"/>
</dbReference>
<reference evidence="1" key="2">
    <citation type="submission" date="2023-01" db="EMBL/GenBank/DDBJ databases">
        <title>Draft genome sequence of Litoribrevibacter albus strain NBRC 110071.</title>
        <authorList>
            <person name="Sun Q."/>
            <person name="Mori K."/>
        </authorList>
    </citation>
    <scope>NUCLEOTIDE SEQUENCE</scope>
    <source>
        <strain evidence="1">NBRC 110071</strain>
    </source>
</reference>
<dbReference type="EMBL" id="BSNM01000009">
    <property type="protein sequence ID" value="GLQ30754.1"/>
    <property type="molecule type" value="Genomic_DNA"/>
</dbReference>
<accession>A0AA37S9M9</accession>
<dbReference type="SUPFAM" id="SSF55961">
    <property type="entry name" value="Bet v1-like"/>
    <property type="match status" value="1"/>
</dbReference>
<evidence type="ECO:0008006" key="3">
    <source>
        <dbReference type="Google" id="ProtNLM"/>
    </source>
</evidence>
<dbReference type="CDD" id="cd07821">
    <property type="entry name" value="PYR_PYL_RCAR_like"/>
    <property type="match status" value="1"/>
</dbReference>
<organism evidence="1 2">
    <name type="scientific">Litoribrevibacter albus</name>
    <dbReference type="NCBI Taxonomy" id="1473156"/>
    <lineage>
        <taxon>Bacteria</taxon>
        <taxon>Pseudomonadati</taxon>
        <taxon>Pseudomonadota</taxon>
        <taxon>Gammaproteobacteria</taxon>
        <taxon>Oceanospirillales</taxon>
        <taxon>Oceanospirillaceae</taxon>
        <taxon>Litoribrevibacter</taxon>
    </lineage>
</organism>
<dbReference type="InterPro" id="IPR023393">
    <property type="entry name" value="START-like_dom_sf"/>
</dbReference>
<gene>
    <name evidence="1" type="ORF">GCM10007876_12330</name>
</gene>
<dbReference type="Proteomes" id="UP001161389">
    <property type="component" value="Unassembled WGS sequence"/>
</dbReference>
<comment type="caution">
    <text evidence="1">The sequence shown here is derived from an EMBL/GenBank/DDBJ whole genome shotgun (WGS) entry which is preliminary data.</text>
</comment>
<evidence type="ECO:0000313" key="1">
    <source>
        <dbReference type="EMBL" id="GLQ30754.1"/>
    </source>
</evidence>
<keyword evidence="2" id="KW-1185">Reference proteome</keyword>
<reference evidence="1" key="1">
    <citation type="journal article" date="2014" name="Int. J. Syst. Evol. Microbiol.">
        <title>Complete genome sequence of Corynebacterium casei LMG S-19264T (=DSM 44701T), isolated from a smear-ripened cheese.</title>
        <authorList>
            <consortium name="US DOE Joint Genome Institute (JGI-PGF)"/>
            <person name="Walter F."/>
            <person name="Albersmeier A."/>
            <person name="Kalinowski J."/>
            <person name="Ruckert C."/>
        </authorList>
    </citation>
    <scope>NUCLEOTIDE SEQUENCE</scope>
    <source>
        <strain evidence="1">NBRC 110071</strain>
    </source>
</reference>
<dbReference type="RefSeq" id="WP_284380056.1">
    <property type="nucleotide sequence ID" value="NZ_BSNM01000009.1"/>
</dbReference>
<name>A0AA37S9M9_9GAMM</name>
<dbReference type="Gene3D" id="3.30.530.20">
    <property type="match status" value="1"/>
</dbReference>
<dbReference type="InterPro" id="IPR019587">
    <property type="entry name" value="Polyketide_cyclase/dehydratase"/>
</dbReference>